<evidence type="ECO:0000256" key="5">
    <source>
        <dbReference type="ARBA" id="ARBA00039545"/>
    </source>
</evidence>
<comment type="pathway">
    <text evidence="2">Lipid metabolism; fatty acid beta-oxidation.</text>
</comment>
<feature type="domain" description="AMP-dependent synthetase/ligase" evidence="7">
    <location>
        <begin position="53"/>
        <end position="293"/>
    </location>
</feature>
<reference evidence="9 10" key="1">
    <citation type="submission" date="2017-05" db="EMBL/GenBank/DDBJ databases">
        <authorList>
            <person name="Varghese N."/>
            <person name="Submissions S."/>
        </authorList>
    </citation>
    <scope>NUCLEOTIDE SEQUENCE [LARGE SCALE GENOMIC DNA]</scope>
    <source>
        <strain evidence="9 10">DSM 26001</strain>
    </source>
</reference>
<comment type="caution">
    <text evidence="9">The sequence shown here is derived from an EMBL/GenBank/DDBJ whole genome shotgun (WGS) entry which is preliminary data.</text>
</comment>
<sequence length="459" mass="48107">MATFPLITHERAGQPIAWRDGSPVSAGRFLADVAQVRACLPAGRHMLNTCTDRYRFMVGLAAAMSAGKTSLLPSTQTAETVRQMLQFAPDAFCLCDADTAIAMPVCRFPVLATPGTSAAGQDDAAGFNVPAIDADLCVAYVFTSGSTGVPQPHPKRWGSLVRNVQAEARLCGMLDGRSHAVIGTVPPQHMYGFESTVLIVMQSANALVAGPTFYSTDICEALRATPRPRTLVTTPVHLRSVLGAGLALPQADLLVSATAPLSAALAVEAEAGFGAPLLEIYGSTETGQIAMRQSARTQEWQLFPGLAFEQVNGVSSVSGGHVETPTPMSDVIEPREGGRFLLHGRMADLINIAGKRNSLAYLNLQLNAVPGVLDGVFAMPEEADACGVTRLAAFVVAPGLAPAGLLAALRERIDPVFLPRPLVFVDALPRNATGKLPKEALARLAQASAARPRAGGEGA</sequence>
<accession>A0ABY1QKC4</accession>
<keyword evidence="3" id="KW-0436">Ligase</keyword>
<dbReference type="InterPro" id="IPR045851">
    <property type="entry name" value="AMP-bd_C_sf"/>
</dbReference>
<evidence type="ECO:0000256" key="4">
    <source>
        <dbReference type="ARBA" id="ARBA00026121"/>
    </source>
</evidence>
<dbReference type="Gene3D" id="3.30.300.30">
    <property type="match status" value="1"/>
</dbReference>
<dbReference type="PANTHER" id="PTHR43767:SF8">
    <property type="entry name" value="LONG-CHAIN-FATTY-ACID--COA LIGASE"/>
    <property type="match status" value="1"/>
</dbReference>
<evidence type="ECO:0000313" key="9">
    <source>
        <dbReference type="EMBL" id="SMP73961.1"/>
    </source>
</evidence>
<feature type="domain" description="AMP-binding enzyme C-terminal" evidence="8">
    <location>
        <begin position="376"/>
        <end position="435"/>
    </location>
</feature>
<evidence type="ECO:0000256" key="6">
    <source>
        <dbReference type="ARBA" id="ARBA00042773"/>
    </source>
</evidence>
<evidence type="ECO:0000259" key="7">
    <source>
        <dbReference type="Pfam" id="PF00501"/>
    </source>
</evidence>
<evidence type="ECO:0000256" key="2">
    <source>
        <dbReference type="ARBA" id="ARBA00005005"/>
    </source>
</evidence>
<dbReference type="Pfam" id="PF13193">
    <property type="entry name" value="AMP-binding_C"/>
    <property type="match status" value="1"/>
</dbReference>
<evidence type="ECO:0000256" key="3">
    <source>
        <dbReference type="ARBA" id="ARBA00022598"/>
    </source>
</evidence>
<dbReference type="InterPro" id="IPR025110">
    <property type="entry name" value="AMP-bd_C"/>
</dbReference>
<dbReference type="InterPro" id="IPR050237">
    <property type="entry name" value="ATP-dep_AMP-bd_enzyme"/>
</dbReference>
<keyword evidence="10" id="KW-1185">Reference proteome</keyword>
<proteinExistence type="predicted"/>
<dbReference type="Proteomes" id="UP001158049">
    <property type="component" value="Unassembled WGS sequence"/>
</dbReference>
<protein>
    <recommendedName>
        <fullName evidence="5">Long-chain-fatty-acid--CoA ligase</fullName>
        <ecNumber evidence="4">6.2.1.3</ecNumber>
    </recommendedName>
    <alternativeName>
        <fullName evidence="6">Long-chain acyl-CoA synthetase</fullName>
    </alternativeName>
</protein>
<evidence type="ECO:0000313" key="10">
    <source>
        <dbReference type="Proteomes" id="UP001158049"/>
    </source>
</evidence>
<name>A0ABY1QKC4_9BURK</name>
<evidence type="ECO:0000259" key="8">
    <source>
        <dbReference type="Pfam" id="PF13193"/>
    </source>
</evidence>
<dbReference type="Pfam" id="PF00501">
    <property type="entry name" value="AMP-binding"/>
    <property type="match status" value="1"/>
</dbReference>
<dbReference type="PANTHER" id="PTHR43767">
    <property type="entry name" value="LONG-CHAIN-FATTY-ACID--COA LIGASE"/>
    <property type="match status" value="1"/>
</dbReference>
<dbReference type="EMBL" id="FXUL01000020">
    <property type="protein sequence ID" value="SMP73961.1"/>
    <property type="molecule type" value="Genomic_DNA"/>
</dbReference>
<gene>
    <name evidence="9" type="ORF">SAMN06295970_12015</name>
</gene>
<dbReference type="RefSeq" id="WP_283444332.1">
    <property type="nucleotide sequence ID" value="NZ_FXUL01000020.1"/>
</dbReference>
<dbReference type="EC" id="6.2.1.3" evidence="4"/>
<organism evidence="9 10">
    <name type="scientific">Noviherbaspirillum suwonense</name>
    <dbReference type="NCBI Taxonomy" id="1224511"/>
    <lineage>
        <taxon>Bacteria</taxon>
        <taxon>Pseudomonadati</taxon>
        <taxon>Pseudomonadota</taxon>
        <taxon>Betaproteobacteria</taxon>
        <taxon>Burkholderiales</taxon>
        <taxon>Oxalobacteraceae</taxon>
        <taxon>Noviherbaspirillum</taxon>
    </lineage>
</organism>
<dbReference type="SUPFAM" id="SSF56801">
    <property type="entry name" value="Acetyl-CoA synthetase-like"/>
    <property type="match status" value="1"/>
</dbReference>
<dbReference type="Gene3D" id="3.40.50.12780">
    <property type="entry name" value="N-terminal domain of ligase-like"/>
    <property type="match status" value="1"/>
</dbReference>
<comment type="subcellular location">
    <subcellularLocation>
        <location evidence="1">Membrane</location>
        <topology evidence="1">Peripheral membrane protein</topology>
    </subcellularLocation>
</comment>
<dbReference type="InterPro" id="IPR000873">
    <property type="entry name" value="AMP-dep_synth/lig_dom"/>
</dbReference>
<dbReference type="InterPro" id="IPR042099">
    <property type="entry name" value="ANL_N_sf"/>
</dbReference>
<evidence type="ECO:0000256" key="1">
    <source>
        <dbReference type="ARBA" id="ARBA00004170"/>
    </source>
</evidence>